<proteinExistence type="predicted"/>
<comment type="caution">
    <text evidence="1">The sequence shown here is derived from an EMBL/GenBank/DDBJ whole genome shotgun (WGS) entry which is preliminary data.</text>
</comment>
<protein>
    <submittedName>
        <fullName evidence="1">Uncharacterized protein</fullName>
    </submittedName>
</protein>
<dbReference type="EMBL" id="BMHF01000001">
    <property type="protein sequence ID" value="GGA25148.1"/>
    <property type="molecule type" value="Genomic_DNA"/>
</dbReference>
<dbReference type="Proteomes" id="UP000609323">
    <property type="component" value="Unassembled WGS sequence"/>
</dbReference>
<keyword evidence="2" id="KW-1185">Reference proteome</keyword>
<name>A0ABQ1FPF0_9BACL</name>
<organism evidence="1 2">
    <name type="scientific">Paenibacillus physcomitrellae</name>
    <dbReference type="NCBI Taxonomy" id="1619311"/>
    <lineage>
        <taxon>Bacteria</taxon>
        <taxon>Bacillati</taxon>
        <taxon>Bacillota</taxon>
        <taxon>Bacilli</taxon>
        <taxon>Bacillales</taxon>
        <taxon>Paenibacillaceae</taxon>
        <taxon>Paenibacillus</taxon>
    </lineage>
</organism>
<sequence length="81" mass="9232">MIHDTWALLSRIMDQATYEAHNANQAREAHEANDAHKATKLQNTQAVHPEWGRQLVCFSQLIIKLASARTLFGNEEFLTQT</sequence>
<reference evidence="2" key="1">
    <citation type="journal article" date="2019" name="Int. J. Syst. Evol. Microbiol.">
        <title>The Global Catalogue of Microorganisms (GCM) 10K type strain sequencing project: providing services to taxonomists for standard genome sequencing and annotation.</title>
        <authorList>
            <consortium name="The Broad Institute Genomics Platform"/>
            <consortium name="The Broad Institute Genome Sequencing Center for Infectious Disease"/>
            <person name="Wu L."/>
            <person name="Ma J."/>
        </authorList>
    </citation>
    <scope>NUCLEOTIDE SEQUENCE [LARGE SCALE GENOMIC DNA]</scope>
    <source>
        <strain evidence="2">CGMCC 1.15044</strain>
    </source>
</reference>
<accession>A0ABQ1FPF0</accession>
<evidence type="ECO:0000313" key="1">
    <source>
        <dbReference type="EMBL" id="GGA25148.1"/>
    </source>
</evidence>
<evidence type="ECO:0000313" key="2">
    <source>
        <dbReference type="Proteomes" id="UP000609323"/>
    </source>
</evidence>
<gene>
    <name evidence="1" type="ORF">GCM10010917_07580</name>
</gene>